<dbReference type="SUPFAM" id="SSF143631">
    <property type="entry name" value="ApbE-like"/>
    <property type="match status" value="1"/>
</dbReference>
<gene>
    <name evidence="12" type="ORF">ADU74_09540</name>
</gene>
<evidence type="ECO:0000256" key="9">
    <source>
        <dbReference type="ARBA" id="ARBA00048540"/>
    </source>
</evidence>
<keyword evidence="6 10" id="KW-0274">FAD</keyword>
<dbReference type="InterPro" id="IPR024932">
    <property type="entry name" value="ApbE"/>
</dbReference>
<evidence type="ECO:0000256" key="2">
    <source>
        <dbReference type="ARBA" id="ARBA00016337"/>
    </source>
</evidence>
<evidence type="ECO:0000256" key="8">
    <source>
        <dbReference type="ARBA" id="ARBA00031306"/>
    </source>
</evidence>
<evidence type="ECO:0000256" key="11">
    <source>
        <dbReference type="PIRSR" id="PIRSR006268-2"/>
    </source>
</evidence>
<dbReference type="EC" id="2.7.1.180" evidence="1 10"/>
<keyword evidence="4 10" id="KW-0808">Transferase</keyword>
<dbReference type="AlphaFoldDB" id="A0A9Q1ZCP8"/>
<dbReference type="InterPro" id="IPR003374">
    <property type="entry name" value="ApbE-like_sf"/>
</dbReference>
<comment type="cofactor">
    <cofactor evidence="11">
        <name>Mg(2+)</name>
        <dbReference type="ChEBI" id="CHEBI:18420"/>
    </cofactor>
    <cofactor evidence="11">
        <name>Mn(2+)</name>
        <dbReference type="ChEBI" id="CHEBI:29035"/>
    </cofactor>
    <text evidence="11">Magnesium. Can also use manganese.</text>
</comment>
<comment type="similarity">
    <text evidence="10">Belongs to the ApbE family.</text>
</comment>
<evidence type="ECO:0000256" key="6">
    <source>
        <dbReference type="ARBA" id="ARBA00022827"/>
    </source>
</evidence>
<evidence type="ECO:0000256" key="7">
    <source>
        <dbReference type="ARBA" id="ARBA00022842"/>
    </source>
</evidence>
<reference evidence="12 13" key="1">
    <citation type="submission" date="2015-07" db="EMBL/GenBank/DDBJ databases">
        <title>Draft genome sequences of 17 French Clostridium botulinum group III.</title>
        <authorList>
            <person name="Woudstra C."/>
            <person name="Le Marechal C."/>
            <person name="Souillard R."/>
            <person name="Bayon-Auboyer M.-H."/>
            <person name="Dessouter D."/>
            <person name="Fach P."/>
        </authorList>
    </citation>
    <scope>NUCLEOTIDE SEQUENCE [LARGE SCALE GENOMIC DNA]</scope>
    <source>
        <strain evidence="12 13">12LNRI-CD</strain>
    </source>
</reference>
<dbReference type="Proteomes" id="UP000037540">
    <property type="component" value="Unassembled WGS sequence"/>
</dbReference>
<evidence type="ECO:0000256" key="10">
    <source>
        <dbReference type="PIRNR" id="PIRNR006268"/>
    </source>
</evidence>
<dbReference type="PANTHER" id="PTHR30040">
    <property type="entry name" value="THIAMINE BIOSYNTHESIS LIPOPROTEIN APBE"/>
    <property type="match status" value="1"/>
</dbReference>
<dbReference type="Gene3D" id="3.10.520.10">
    <property type="entry name" value="ApbE-like domains"/>
    <property type="match status" value="1"/>
</dbReference>
<dbReference type="GO" id="GO:0046872">
    <property type="term" value="F:metal ion binding"/>
    <property type="evidence" value="ECO:0007669"/>
    <property type="project" value="UniProtKB-UniRule"/>
</dbReference>
<evidence type="ECO:0000256" key="1">
    <source>
        <dbReference type="ARBA" id="ARBA00011955"/>
    </source>
</evidence>
<keyword evidence="3 10" id="KW-0285">Flavoprotein</keyword>
<comment type="catalytic activity">
    <reaction evidence="9 10">
        <text>L-threonyl-[protein] + FAD = FMN-L-threonyl-[protein] + AMP + H(+)</text>
        <dbReference type="Rhea" id="RHEA:36847"/>
        <dbReference type="Rhea" id="RHEA-COMP:11060"/>
        <dbReference type="Rhea" id="RHEA-COMP:11061"/>
        <dbReference type="ChEBI" id="CHEBI:15378"/>
        <dbReference type="ChEBI" id="CHEBI:30013"/>
        <dbReference type="ChEBI" id="CHEBI:57692"/>
        <dbReference type="ChEBI" id="CHEBI:74257"/>
        <dbReference type="ChEBI" id="CHEBI:456215"/>
        <dbReference type="EC" id="2.7.1.180"/>
    </reaction>
</comment>
<comment type="caution">
    <text evidence="12">The sequence shown here is derived from an EMBL/GenBank/DDBJ whole genome shotgun (WGS) entry which is preliminary data.</text>
</comment>
<dbReference type="PANTHER" id="PTHR30040:SF2">
    <property type="entry name" value="FAD:PROTEIN FMN TRANSFERASE"/>
    <property type="match status" value="1"/>
</dbReference>
<feature type="binding site" evidence="11">
    <location>
        <position position="159"/>
    </location>
    <ligand>
        <name>Mg(2+)</name>
        <dbReference type="ChEBI" id="CHEBI:18420"/>
    </ligand>
</feature>
<organism evidence="12 13">
    <name type="scientific">Clostridium botulinum</name>
    <dbReference type="NCBI Taxonomy" id="1491"/>
    <lineage>
        <taxon>Bacteria</taxon>
        <taxon>Bacillati</taxon>
        <taxon>Bacillota</taxon>
        <taxon>Clostridia</taxon>
        <taxon>Eubacteriales</taxon>
        <taxon>Clostridiaceae</taxon>
        <taxon>Clostridium</taxon>
    </lineage>
</organism>
<evidence type="ECO:0000256" key="3">
    <source>
        <dbReference type="ARBA" id="ARBA00022630"/>
    </source>
</evidence>
<name>A0A9Q1ZCP8_CLOBO</name>
<protein>
    <recommendedName>
        <fullName evidence="2 10">FAD:protein FMN transferase</fullName>
        <ecNumber evidence="1 10">2.7.1.180</ecNumber>
    </recommendedName>
    <alternativeName>
        <fullName evidence="8 10">Flavin transferase</fullName>
    </alternativeName>
</protein>
<evidence type="ECO:0000313" key="12">
    <source>
        <dbReference type="EMBL" id="KOA85813.1"/>
    </source>
</evidence>
<evidence type="ECO:0000313" key="13">
    <source>
        <dbReference type="Proteomes" id="UP000037540"/>
    </source>
</evidence>
<feature type="binding site" evidence="11">
    <location>
        <position position="273"/>
    </location>
    <ligand>
        <name>Mg(2+)</name>
        <dbReference type="ChEBI" id="CHEBI:18420"/>
    </ligand>
</feature>
<dbReference type="GO" id="GO:0016740">
    <property type="term" value="F:transferase activity"/>
    <property type="evidence" value="ECO:0007669"/>
    <property type="project" value="UniProtKB-UniRule"/>
</dbReference>
<keyword evidence="7 10" id="KW-0460">Magnesium</keyword>
<accession>A0A9Q1ZCP8</accession>
<feature type="binding site" evidence="11">
    <location>
        <position position="277"/>
    </location>
    <ligand>
        <name>Mg(2+)</name>
        <dbReference type="ChEBI" id="CHEBI:18420"/>
    </ligand>
</feature>
<evidence type="ECO:0000256" key="4">
    <source>
        <dbReference type="ARBA" id="ARBA00022679"/>
    </source>
</evidence>
<sequence length="329" mass="36491">MLVLSLGGCGKREAKQYTKTFIALGTAINFNIFSNNEKEAQLALEEGIKKIKEIENKMSVNIKQSEISTLNTNGQSKVSDETFYVIKNGLKYSKLAKGKFDITVEPLVRIWGIGTEHARIPNNSEISNAKKLINYNNVSLDEKNNKVTLGKSQQMDLGAIAKGYTADEVKKVFLKHNIKSGTINLGGNVMTIGNKVDGSEWKIGMQNPFGTRDDCMGIVYGKNLSVVTSGNYERYFEKDGVRYHHILDIDTGYPSKSEVISATIISENGIDGDALSTTVYILGVEKGLELIEELKGIDAILITKDRKVYVTKNIKNKFEIIDESFKLVN</sequence>
<evidence type="ECO:0000256" key="5">
    <source>
        <dbReference type="ARBA" id="ARBA00022723"/>
    </source>
</evidence>
<proteinExistence type="inferred from homology"/>
<dbReference type="PIRSF" id="PIRSF006268">
    <property type="entry name" value="ApbE"/>
    <property type="match status" value="1"/>
</dbReference>
<keyword evidence="5 10" id="KW-0479">Metal-binding</keyword>
<dbReference type="Pfam" id="PF02424">
    <property type="entry name" value="ApbE"/>
    <property type="match status" value="1"/>
</dbReference>
<dbReference type="EMBL" id="LGVR01000053">
    <property type="protein sequence ID" value="KOA85813.1"/>
    <property type="molecule type" value="Genomic_DNA"/>
</dbReference>